<accession>A0ABT7MK75</accession>
<evidence type="ECO:0000256" key="10">
    <source>
        <dbReference type="SAM" id="MobiDB-lite"/>
    </source>
</evidence>
<evidence type="ECO:0000259" key="13">
    <source>
        <dbReference type="PROSITE" id="PS51178"/>
    </source>
</evidence>
<evidence type="ECO:0000313" key="14">
    <source>
        <dbReference type="EMBL" id="MDL5375823.1"/>
    </source>
</evidence>
<dbReference type="GO" id="GO:0016301">
    <property type="term" value="F:kinase activity"/>
    <property type="evidence" value="ECO:0007669"/>
    <property type="project" value="UniProtKB-KW"/>
</dbReference>
<dbReference type="InterPro" id="IPR008271">
    <property type="entry name" value="Ser/Thr_kinase_AS"/>
</dbReference>
<keyword evidence="2" id="KW-0723">Serine/threonine-protein kinase</keyword>
<dbReference type="SUPFAM" id="SSF56112">
    <property type="entry name" value="Protein kinase-like (PK-like)"/>
    <property type="match status" value="1"/>
</dbReference>
<keyword evidence="11" id="KW-0472">Membrane</keyword>
<evidence type="ECO:0000256" key="5">
    <source>
        <dbReference type="ARBA" id="ARBA00022777"/>
    </source>
</evidence>
<organism evidence="14 15">
    <name type="scientific">Exiguobacterium mexicanum</name>
    <dbReference type="NCBI Taxonomy" id="340146"/>
    <lineage>
        <taxon>Bacteria</taxon>
        <taxon>Bacillati</taxon>
        <taxon>Bacillota</taxon>
        <taxon>Bacilli</taxon>
        <taxon>Bacillales</taxon>
        <taxon>Bacillales Family XII. Incertae Sedis</taxon>
        <taxon>Exiguobacterium</taxon>
    </lineage>
</organism>
<sequence>MNPMRSGERINDRYRIEQQIGSGGMANVYRAHDEILNRTVAIKVLRSEFSHNEQFIRRFEREAHAATSLNHPNIVAIYDVGDERDIYYIVMEHVDGMTLKQYLQEEYISVDEALRIMGQICDAIDHAHANRIIHRDIKPQNMMIDQSGNVKVTDFGIAVAMSNATLTHTMSVLGSVHYFSPEQARGKFADEKSDIYSLGAVLYELVTGRVPFIGETPVAVALQHLQDDPIRPMDLNPNIPQALENCIMQALAKSPGARHTSVAAFKKDCMTALDPERANEPKRLSTEQDAFDQTLVMSPVVPDEPNVKEAPEQPVAPSEPETANPKPKRKKKWWLWLLLLFLLIGGGIGAYVIADEMSRAVVPDVVGMTNDEATTELETAGFVVEATERASDNIAAGDVISQTPQAGRKPKRGTTVTIVVSAGKETVAMPDVEGLSQSAAERTLKDLDFADIEIQSEASETVDSGDVISQSIAPDNEVVPSEETVTLVVSTGSNKVELANLAGYTFEEATTYAEQNSLKIVKRDEYSTSVPANQIIRQLPTAGTAVDPGTELTVIVSQGVEPTDVSIEREVNVEIDPPAEGEEPVALDVVIRTVDARGEVEVLRDKITETTTYSYTLVIAPDEVGTATIEVDGEVVRTDTVTYAQAKDSQ</sequence>
<keyword evidence="11" id="KW-1133">Transmembrane helix</keyword>
<evidence type="ECO:0000256" key="3">
    <source>
        <dbReference type="ARBA" id="ARBA00022679"/>
    </source>
</evidence>
<dbReference type="Gene3D" id="2.60.40.2560">
    <property type="match status" value="1"/>
</dbReference>
<dbReference type="Pfam" id="PF00069">
    <property type="entry name" value="Pkinase"/>
    <property type="match status" value="1"/>
</dbReference>
<feature type="domain" description="PASTA" evidence="13">
    <location>
        <begin position="356"/>
        <end position="422"/>
    </location>
</feature>
<dbReference type="PROSITE" id="PS50011">
    <property type="entry name" value="PROTEIN_KINASE_DOM"/>
    <property type="match status" value="1"/>
</dbReference>
<evidence type="ECO:0000256" key="8">
    <source>
        <dbReference type="ARBA" id="ARBA00048679"/>
    </source>
</evidence>
<dbReference type="CDD" id="cd06577">
    <property type="entry name" value="PASTA_pknB"/>
    <property type="match status" value="3"/>
</dbReference>
<dbReference type="PANTHER" id="PTHR43289">
    <property type="entry name" value="MITOGEN-ACTIVATED PROTEIN KINASE KINASE KINASE 20-RELATED"/>
    <property type="match status" value="1"/>
</dbReference>
<dbReference type="PROSITE" id="PS51178">
    <property type="entry name" value="PASTA"/>
    <property type="match status" value="3"/>
</dbReference>
<comment type="catalytic activity">
    <reaction evidence="8">
        <text>L-seryl-[protein] + ATP = O-phospho-L-seryl-[protein] + ADP + H(+)</text>
        <dbReference type="Rhea" id="RHEA:17989"/>
        <dbReference type="Rhea" id="RHEA-COMP:9863"/>
        <dbReference type="Rhea" id="RHEA-COMP:11604"/>
        <dbReference type="ChEBI" id="CHEBI:15378"/>
        <dbReference type="ChEBI" id="CHEBI:29999"/>
        <dbReference type="ChEBI" id="CHEBI:30616"/>
        <dbReference type="ChEBI" id="CHEBI:83421"/>
        <dbReference type="ChEBI" id="CHEBI:456216"/>
        <dbReference type="EC" id="2.7.11.1"/>
    </reaction>
</comment>
<keyword evidence="5 14" id="KW-0418">Kinase</keyword>
<dbReference type="Gene3D" id="1.10.510.10">
    <property type="entry name" value="Transferase(Phosphotransferase) domain 1"/>
    <property type="match status" value="1"/>
</dbReference>
<evidence type="ECO:0000256" key="6">
    <source>
        <dbReference type="ARBA" id="ARBA00022840"/>
    </source>
</evidence>
<dbReference type="InterPro" id="IPR011009">
    <property type="entry name" value="Kinase-like_dom_sf"/>
</dbReference>
<dbReference type="PROSITE" id="PS00108">
    <property type="entry name" value="PROTEIN_KINASE_ST"/>
    <property type="match status" value="1"/>
</dbReference>
<dbReference type="InterPro" id="IPR005543">
    <property type="entry name" value="PASTA_dom"/>
</dbReference>
<comment type="caution">
    <text evidence="14">The sequence shown here is derived from an EMBL/GenBank/DDBJ whole genome shotgun (WGS) entry which is preliminary data.</text>
</comment>
<protein>
    <recommendedName>
        <fullName evidence="1">non-specific serine/threonine protein kinase</fullName>
        <ecNumber evidence="1">2.7.11.1</ecNumber>
    </recommendedName>
</protein>
<evidence type="ECO:0000256" key="7">
    <source>
        <dbReference type="ARBA" id="ARBA00047899"/>
    </source>
</evidence>
<feature type="domain" description="PASTA" evidence="13">
    <location>
        <begin position="492"/>
        <end position="558"/>
    </location>
</feature>
<dbReference type="NCBIfam" id="NF033483">
    <property type="entry name" value="PknB_PASTA_kin"/>
    <property type="match status" value="1"/>
</dbReference>
<comment type="catalytic activity">
    <reaction evidence="7">
        <text>L-threonyl-[protein] + ATP = O-phospho-L-threonyl-[protein] + ADP + H(+)</text>
        <dbReference type="Rhea" id="RHEA:46608"/>
        <dbReference type="Rhea" id="RHEA-COMP:11060"/>
        <dbReference type="Rhea" id="RHEA-COMP:11605"/>
        <dbReference type="ChEBI" id="CHEBI:15378"/>
        <dbReference type="ChEBI" id="CHEBI:30013"/>
        <dbReference type="ChEBI" id="CHEBI:30616"/>
        <dbReference type="ChEBI" id="CHEBI:61977"/>
        <dbReference type="ChEBI" id="CHEBI:456216"/>
        <dbReference type="EC" id="2.7.11.1"/>
    </reaction>
</comment>
<evidence type="ECO:0000256" key="2">
    <source>
        <dbReference type="ARBA" id="ARBA00022527"/>
    </source>
</evidence>
<keyword evidence="15" id="KW-1185">Reference proteome</keyword>
<dbReference type="PROSITE" id="PS00107">
    <property type="entry name" value="PROTEIN_KINASE_ATP"/>
    <property type="match status" value="1"/>
</dbReference>
<evidence type="ECO:0000256" key="11">
    <source>
        <dbReference type="SAM" id="Phobius"/>
    </source>
</evidence>
<evidence type="ECO:0000256" key="9">
    <source>
        <dbReference type="PROSITE-ProRule" id="PRU10141"/>
    </source>
</evidence>
<dbReference type="SUPFAM" id="SSF54184">
    <property type="entry name" value="Penicillin-binding protein 2x (pbp-2x), c-terminal domain"/>
    <property type="match status" value="1"/>
</dbReference>
<gene>
    <name evidence="14" type="primary">pknB</name>
    <name evidence="14" type="ORF">QR695_02245</name>
</gene>
<dbReference type="PANTHER" id="PTHR43289:SF34">
    <property type="entry name" value="SERINE_THREONINE-PROTEIN KINASE YBDM-RELATED"/>
    <property type="match status" value="1"/>
</dbReference>
<dbReference type="EMBL" id="JASWER010000001">
    <property type="protein sequence ID" value="MDL5375823.1"/>
    <property type="molecule type" value="Genomic_DNA"/>
</dbReference>
<dbReference type="SMART" id="SM00220">
    <property type="entry name" value="S_TKc"/>
    <property type="match status" value="1"/>
</dbReference>
<keyword evidence="6 9" id="KW-0067">ATP-binding</keyword>
<dbReference type="Gene3D" id="3.30.10.20">
    <property type="match status" value="3"/>
</dbReference>
<proteinExistence type="predicted"/>
<dbReference type="SMART" id="SM00740">
    <property type="entry name" value="PASTA"/>
    <property type="match status" value="3"/>
</dbReference>
<feature type="domain" description="PASTA" evidence="13">
    <location>
        <begin position="423"/>
        <end position="491"/>
    </location>
</feature>
<name>A0ABT7MK75_9BACL</name>
<keyword evidence="3" id="KW-0808">Transferase</keyword>
<reference evidence="14 15" key="1">
    <citation type="submission" date="2023-06" db="EMBL/GenBank/DDBJ databases">
        <title>Influencing factors and mechanism of Cr(VI) reduction by facultative anaerobic Exiguobacterium sp. PY14.</title>
        <authorList>
            <person name="Zou L."/>
        </authorList>
    </citation>
    <scope>NUCLEOTIDE SEQUENCE [LARGE SCALE GENOMIC DNA]</scope>
    <source>
        <strain evidence="14 15">PY14</strain>
    </source>
</reference>
<dbReference type="Proteomes" id="UP001230807">
    <property type="component" value="Unassembled WGS sequence"/>
</dbReference>
<evidence type="ECO:0000313" key="15">
    <source>
        <dbReference type="Proteomes" id="UP001230807"/>
    </source>
</evidence>
<dbReference type="CDD" id="cd14014">
    <property type="entry name" value="STKc_PknB_like"/>
    <property type="match status" value="1"/>
</dbReference>
<dbReference type="Pfam" id="PF03793">
    <property type="entry name" value="PASTA"/>
    <property type="match status" value="3"/>
</dbReference>
<feature type="binding site" evidence="9">
    <location>
        <position position="43"/>
    </location>
    <ligand>
        <name>ATP</name>
        <dbReference type="ChEBI" id="CHEBI:30616"/>
    </ligand>
</feature>
<keyword evidence="11" id="KW-0812">Transmembrane</keyword>
<feature type="region of interest" description="Disordered" evidence="10">
    <location>
        <begin position="301"/>
        <end position="327"/>
    </location>
</feature>
<keyword evidence="4 9" id="KW-0547">Nucleotide-binding</keyword>
<feature type="domain" description="Protein kinase" evidence="12">
    <location>
        <begin position="14"/>
        <end position="273"/>
    </location>
</feature>
<feature type="transmembrane region" description="Helical" evidence="11">
    <location>
        <begin position="333"/>
        <end position="354"/>
    </location>
</feature>
<dbReference type="InterPro" id="IPR000719">
    <property type="entry name" value="Prot_kinase_dom"/>
</dbReference>
<dbReference type="Gene3D" id="3.30.200.20">
    <property type="entry name" value="Phosphorylase Kinase, domain 1"/>
    <property type="match status" value="1"/>
</dbReference>
<dbReference type="InterPro" id="IPR017441">
    <property type="entry name" value="Protein_kinase_ATP_BS"/>
</dbReference>
<evidence type="ECO:0000256" key="1">
    <source>
        <dbReference type="ARBA" id="ARBA00012513"/>
    </source>
</evidence>
<evidence type="ECO:0000259" key="12">
    <source>
        <dbReference type="PROSITE" id="PS50011"/>
    </source>
</evidence>
<dbReference type="EC" id="2.7.11.1" evidence="1"/>
<evidence type="ECO:0000256" key="4">
    <source>
        <dbReference type="ARBA" id="ARBA00022741"/>
    </source>
</evidence>